<protein>
    <submittedName>
        <fullName evidence="2">Uncharacterized protein</fullName>
    </submittedName>
</protein>
<sequence>MCLTSVDDAEYFDSLPKQVCSPKLPPARARSTSPSPSSLYVPSPSPSRPISRSTSSSPTDSSAAGKQSPNSTELSNVDDSASYPTESSAAGKQSPNSTEHSNAEDSASSGPTNFSAAGKQSPNATEVNNFDDSEYLYPSSGPIRNPRSAPLSRVPYSRNPSPSTSVSTSSVSSFATSKQSSNTPVKSSMNTRSKTECSTTIARNPAGAIPTPEPAVAQNKRTGPIPRPAGENGRPGRGGYALKDILAWNHQEYKDTQKLARKLVETTLAGETHLPFTSQPSAKIDIIRNEMLKQFPNLTNYEENWVTDDFIRVALKYCQTRLKSRSRRR</sequence>
<accession>A0A4S8M2S8</accession>
<organism evidence="2 3">
    <name type="scientific">Dendrothele bispora (strain CBS 962.96)</name>
    <dbReference type="NCBI Taxonomy" id="1314807"/>
    <lineage>
        <taxon>Eukaryota</taxon>
        <taxon>Fungi</taxon>
        <taxon>Dikarya</taxon>
        <taxon>Basidiomycota</taxon>
        <taxon>Agaricomycotina</taxon>
        <taxon>Agaricomycetes</taxon>
        <taxon>Agaricomycetidae</taxon>
        <taxon>Agaricales</taxon>
        <taxon>Agaricales incertae sedis</taxon>
        <taxon>Dendrothele</taxon>
    </lineage>
</organism>
<dbReference type="EMBL" id="ML179177">
    <property type="protein sequence ID" value="THU96429.1"/>
    <property type="molecule type" value="Genomic_DNA"/>
</dbReference>
<evidence type="ECO:0000313" key="2">
    <source>
        <dbReference type="EMBL" id="THU96429.1"/>
    </source>
</evidence>
<dbReference type="Proteomes" id="UP000297245">
    <property type="component" value="Unassembled WGS sequence"/>
</dbReference>
<reference evidence="2 3" key="1">
    <citation type="journal article" date="2019" name="Nat. Ecol. Evol.">
        <title>Megaphylogeny resolves global patterns of mushroom evolution.</title>
        <authorList>
            <person name="Varga T."/>
            <person name="Krizsan K."/>
            <person name="Foldi C."/>
            <person name="Dima B."/>
            <person name="Sanchez-Garcia M."/>
            <person name="Sanchez-Ramirez S."/>
            <person name="Szollosi G.J."/>
            <person name="Szarkandi J.G."/>
            <person name="Papp V."/>
            <person name="Albert L."/>
            <person name="Andreopoulos W."/>
            <person name="Angelini C."/>
            <person name="Antonin V."/>
            <person name="Barry K.W."/>
            <person name="Bougher N.L."/>
            <person name="Buchanan P."/>
            <person name="Buyck B."/>
            <person name="Bense V."/>
            <person name="Catcheside P."/>
            <person name="Chovatia M."/>
            <person name="Cooper J."/>
            <person name="Damon W."/>
            <person name="Desjardin D."/>
            <person name="Finy P."/>
            <person name="Geml J."/>
            <person name="Haridas S."/>
            <person name="Hughes K."/>
            <person name="Justo A."/>
            <person name="Karasinski D."/>
            <person name="Kautmanova I."/>
            <person name="Kiss B."/>
            <person name="Kocsube S."/>
            <person name="Kotiranta H."/>
            <person name="LaButti K.M."/>
            <person name="Lechner B.E."/>
            <person name="Liimatainen K."/>
            <person name="Lipzen A."/>
            <person name="Lukacs Z."/>
            <person name="Mihaltcheva S."/>
            <person name="Morgado L.N."/>
            <person name="Niskanen T."/>
            <person name="Noordeloos M.E."/>
            <person name="Ohm R.A."/>
            <person name="Ortiz-Santana B."/>
            <person name="Ovrebo C."/>
            <person name="Racz N."/>
            <person name="Riley R."/>
            <person name="Savchenko A."/>
            <person name="Shiryaev A."/>
            <person name="Soop K."/>
            <person name="Spirin V."/>
            <person name="Szebenyi C."/>
            <person name="Tomsovsky M."/>
            <person name="Tulloss R.E."/>
            <person name="Uehling J."/>
            <person name="Grigoriev I.V."/>
            <person name="Vagvolgyi C."/>
            <person name="Papp T."/>
            <person name="Martin F.M."/>
            <person name="Miettinen O."/>
            <person name="Hibbett D.S."/>
            <person name="Nagy L.G."/>
        </authorList>
    </citation>
    <scope>NUCLEOTIDE SEQUENCE [LARGE SCALE GENOMIC DNA]</scope>
    <source>
        <strain evidence="2 3">CBS 962.96</strain>
    </source>
</reference>
<dbReference type="OrthoDB" id="2686745at2759"/>
<evidence type="ECO:0000313" key="3">
    <source>
        <dbReference type="Proteomes" id="UP000297245"/>
    </source>
</evidence>
<feature type="compositionally biased region" description="Polar residues" evidence="1">
    <location>
        <begin position="182"/>
        <end position="202"/>
    </location>
</feature>
<dbReference type="AlphaFoldDB" id="A0A4S8M2S8"/>
<name>A0A4S8M2S8_DENBC</name>
<gene>
    <name evidence="2" type="ORF">K435DRAFT_797320</name>
</gene>
<feature type="region of interest" description="Disordered" evidence="1">
    <location>
        <begin position="1"/>
        <end position="237"/>
    </location>
</feature>
<feature type="compositionally biased region" description="Polar residues" evidence="1">
    <location>
        <begin position="64"/>
        <end position="128"/>
    </location>
</feature>
<evidence type="ECO:0000256" key="1">
    <source>
        <dbReference type="SAM" id="MobiDB-lite"/>
    </source>
</evidence>
<feature type="compositionally biased region" description="Low complexity" evidence="1">
    <location>
        <begin position="157"/>
        <end position="181"/>
    </location>
</feature>
<proteinExistence type="predicted"/>
<feature type="compositionally biased region" description="Low complexity" evidence="1">
    <location>
        <begin position="26"/>
        <end position="62"/>
    </location>
</feature>
<keyword evidence="3" id="KW-1185">Reference proteome</keyword>